<dbReference type="EMBL" id="NIDE01000017">
    <property type="protein sequence ID" value="OWK35881.1"/>
    <property type="molecule type" value="Genomic_DNA"/>
</dbReference>
<feature type="transmembrane region" description="Helical" evidence="1">
    <location>
        <begin position="93"/>
        <end position="110"/>
    </location>
</feature>
<dbReference type="AlphaFoldDB" id="A0A225D2S2"/>
<feature type="transmembrane region" description="Helical" evidence="1">
    <location>
        <begin position="381"/>
        <end position="401"/>
    </location>
</feature>
<evidence type="ECO:0000256" key="1">
    <source>
        <dbReference type="SAM" id="Phobius"/>
    </source>
</evidence>
<accession>A0A225D2S2</accession>
<organism evidence="2 3">
    <name type="scientific">Fimbriiglobus ruber</name>
    <dbReference type="NCBI Taxonomy" id="1908690"/>
    <lineage>
        <taxon>Bacteria</taxon>
        <taxon>Pseudomonadati</taxon>
        <taxon>Planctomycetota</taxon>
        <taxon>Planctomycetia</taxon>
        <taxon>Gemmatales</taxon>
        <taxon>Gemmataceae</taxon>
        <taxon>Fimbriiglobus</taxon>
    </lineage>
</organism>
<feature type="transmembrane region" description="Helical" evidence="1">
    <location>
        <begin position="185"/>
        <end position="218"/>
    </location>
</feature>
<feature type="transmembrane region" description="Helical" evidence="1">
    <location>
        <begin position="344"/>
        <end position="369"/>
    </location>
</feature>
<keyword evidence="1" id="KW-0812">Transmembrane</keyword>
<comment type="caution">
    <text evidence="2">The sequence shown here is derived from an EMBL/GenBank/DDBJ whole genome shotgun (WGS) entry which is preliminary data.</text>
</comment>
<keyword evidence="1" id="KW-1133">Transmembrane helix</keyword>
<feature type="transmembrane region" description="Helical" evidence="1">
    <location>
        <begin position="224"/>
        <end position="244"/>
    </location>
</feature>
<reference evidence="3" key="1">
    <citation type="submission" date="2017-06" db="EMBL/GenBank/DDBJ databases">
        <title>Genome analysis of Fimbriiglobus ruber SP5, the first member of the order Planctomycetales with confirmed chitinolytic capability.</title>
        <authorList>
            <person name="Ravin N.V."/>
            <person name="Rakitin A.L."/>
            <person name="Ivanova A.A."/>
            <person name="Beletsky A.V."/>
            <person name="Kulichevskaya I.S."/>
            <person name="Mardanov A.V."/>
            <person name="Dedysh S.N."/>
        </authorList>
    </citation>
    <scope>NUCLEOTIDE SEQUENCE [LARGE SCALE GENOMIC DNA]</scope>
    <source>
        <strain evidence="3">SP5</strain>
    </source>
</reference>
<keyword evidence="1" id="KW-0472">Membrane</keyword>
<name>A0A225D2S2_9BACT</name>
<dbReference type="Proteomes" id="UP000214646">
    <property type="component" value="Unassembled WGS sequence"/>
</dbReference>
<evidence type="ECO:0000313" key="2">
    <source>
        <dbReference type="EMBL" id="OWK35881.1"/>
    </source>
</evidence>
<feature type="transmembrane region" description="Helical" evidence="1">
    <location>
        <begin position="311"/>
        <end position="332"/>
    </location>
</feature>
<proteinExistence type="predicted"/>
<gene>
    <name evidence="2" type="ORF">FRUB_08444</name>
</gene>
<sequence>MLFALTAVVVLIVGLRLDRATLGVPLEYEGDALLILPIAKSAIERGSHWQTERLGAPGTQELYDFPIIDHLQLACIWALGQLVDGDVVAASNLFYLLTYPLTVLTTMFVLRHFGLSRPFAGVGGLLYAFQPYHYLRGMSHLFLAAYFVIPLTVMVILWVCRGRLPFFRQDDSGRYRVAIRSGDTLAAVAIAVATASAGAYYAFFACALLVVAGLYAWIALGTWRAAASAGAVTAVTVLAAVANLSPAIAYQMRNGANTEVTARQPEEAEIYGLKLTHLFLPVASHHSRELAAVRSTYDSAIRPIQNENTTATLGLIVGAGTLALLALTVAPVQRVWLLRRSWPLGPLSALAIAAISLGTIGGFGTLYNQFIDPQIRGYNRISIYVAFFGVFAACYLFDRFFDTRLSWVREFRWPAAILVAAVGVWDQTDARWFGPSPATVEDERFQTPAGYFTDLARGVPTPETAARFHADADFFAGIERAIPGGMVFTLPYVPFPETPWPTHSRYQYNHARGFLHTQTVRWSYGAMKGRETDLWQRSASLAAPPDMLRRIVLRGFDGLFIDSRGYQADDAAALLTAVEKELGPDATKLVHPNHTQVFYDLRPYRDRLRANLGTSFDAEAERETDRVSILWLNGFHDFLPPGHENEHRWCGQSGLAIIVNPSDRPRTFRASMLFRTTTEDCADLKIEGDVWTDRLPVNKDNCTISKYTWVVPPGRHAVHFRCRMPRSYVPHESRRLAFFIAAFQMDEIADPPTDAELSRK</sequence>
<evidence type="ECO:0000313" key="3">
    <source>
        <dbReference type="Proteomes" id="UP000214646"/>
    </source>
</evidence>
<keyword evidence="3" id="KW-1185">Reference proteome</keyword>
<feature type="transmembrane region" description="Helical" evidence="1">
    <location>
        <begin position="141"/>
        <end position="164"/>
    </location>
</feature>
<protein>
    <submittedName>
        <fullName evidence="2">Integral membrane protein</fullName>
    </submittedName>
</protein>